<proteinExistence type="predicted"/>
<organism evidence="1 2">
    <name type="scientific">Pigmentiphaga soli</name>
    <dbReference type="NCBI Taxonomy" id="1007095"/>
    <lineage>
        <taxon>Bacteria</taxon>
        <taxon>Pseudomonadati</taxon>
        <taxon>Pseudomonadota</taxon>
        <taxon>Betaproteobacteria</taxon>
        <taxon>Burkholderiales</taxon>
        <taxon>Alcaligenaceae</taxon>
        <taxon>Pigmentiphaga</taxon>
    </lineage>
</organism>
<reference evidence="2" key="1">
    <citation type="journal article" date="2019" name="Int. J. Syst. Evol. Microbiol.">
        <title>The Global Catalogue of Microorganisms (GCM) 10K type strain sequencing project: providing services to taxonomists for standard genome sequencing and annotation.</title>
        <authorList>
            <consortium name="The Broad Institute Genomics Platform"/>
            <consortium name="The Broad Institute Genome Sequencing Center for Infectious Disease"/>
            <person name="Wu L."/>
            <person name="Ma J."/>
        </authorList>
    </citation>
    <scope>NUCLEOTIDE SEQUENCE [LARGE SCALE GENOMIC DNA]</scope>
    <source>
        <strain evidence="2">JCM 17666</strain>
    </source>
</reference>
<dbReference type="RefSeq" id="WP_345245123.1">
    <property type="nucleotide sequence ID" value="NZ_BAABFO010000001.1"/>
</dbReference>
<name>A0ABP8GBP7_9BURK</name>
<protein>
    <submittedName>
        <fullName evidence="1">Uncharacterized protein</fullName>
    </submittedName>
</protein>
<evidence type="ECO:0000313" key="2">
    <source>
        <dbReference type="Proteomes" id="UP001501671"/>
    </source>
</evidence>
<evidence type="ECO:0000313" key="1">
    <source>
        <dbReference type="EMBL" id="GAA4321354.1"/>
    </source>
</evidence>
<keyword evidence="2" id="KW-1185">Reference proteome</keyword>
<comment type="caution">
    <text evidence="1">The sequence shown here is derived from an EMBL/GenBank/DDBJ whole genome shotgun (WGS) entry which is preliminary data.</text>
</comment>
<dbReference type="EMBL" id="BAABFO010000001">
    <property type="protein sequence ID" value="GAA4321354.1"/>
    <property type="molecule type" value="Genomic_DNA"/>
</dbReference>
<gene>
    <name evidence="1" type="ORF">GCM10023144_00520</name>
</gene>
<dbReference type="Proteomes" id="UP001501671">
    <property type="component" value="Unassembled WGS sequence"/>
</dbReference>
<accession>A0ABP8GBP7</accession>
<sequence length="57" mass="6492">MPFYGEAGQPWAQDDFRERFYAPEAVASREARRPEAQARMPALVAELERELLAVAAR</sequence>